<protein>
    <recommendedName>
        <fullName evidence="6">Anaphase-promoting complex subunit 4 WD40 domain-containing protein</fullName>
    </recommendedName>
</protein>
<feature type="region of interest" description="Disordered" evidence="3">
    <location>
        <begin position="360"/>
        <end position="389"/>
    </location>
</feature>
<sequence length="494" mass="54311">MPVELPGYYYDASANRYFKIQPNHIAPSGANYSRQAVNAQKVIQKSQLHEEESRLSKQAATVSRSTVLQNPLLNFERRLGNLRFNAGTTVAEFYAAGIKGADAIDDETLRGAIDNFAIAPGSGALLAAQTVPHPPVPGSILSVIFAVPRRGRPLLVDDTSRDVQDWPVGVNEDLDGCLYDAREIYPMHWVHESKRISSIVARSPNLVAWASCDPGGDRSELGGACYDERQIPSVLNAFQGKQLLDLAVSPSSRSIAMATSDGILIHSNFNNLFTSDIIRQTPVRGEQMVVEFKDEWVVMSGARNGRLMLCDVRSPDNMSAVFRIQHSSAINGLVAMPDGHQVLVSGLQDMKIYDLRYASAPTRTHSSPQTSKSRSRSKRPAQYSPTTPVLTFNIANDRHQNQYGLGFAYDPELNVVVRASTDHVHNHRMGIWSASSGHLLKSPLNEHVFNAPVTCAQIARLRDGPKSVLLASQGKLFEWSIQGRGFEKEQETGP</sequence>
<dbReference type="STRING" id="1016849.A0A0D1YX43"/>
<evidence type="ECO:0000313" key="5">
    <source>
        <dbReference type="Proteomes" id="UP000053599"/>
    </source>
</evidence>
<dbReference type="PANTHER" id="PTHR44472:SF1">
    <property type="entry name" value="DDB1 AND CUL4 ASSOCIATED FACTOR 4"/>
    <property type="match status" value="1"/>
</dbReference>
<evidence type="ECO:0000256" key="2">
    <source>
        <dbReference type="ARBA" id="ARBA00022737"/>
    </source>
</evidence>
<keyword evidence="1" id="KW-0853">WD repeat</keyword>
<name>A0A0D1YX43_9EURO</name>
<dbReference type="Gene3D" id="2.130.10.10">
    <property type="entry name" value="YVTN repeat-like/Quinoprotein amine dehydrogenase"/>
    <property type="match status" value="1"/>
</dbReference>
<evidence type="ECO:0000256" key="1">
    <source>
        <dbReference type="ARBA" id="ARBA00022574"/>
    </source>
</evidence>
<accession>A0A0D1YX43</accession>
<evidence type="ECO:0008006" key="6">
    <source>
        <dbReference type="Google" id="ProtNLM"/>
    </source>
</evidence>
<keyword evidence="2" id="KW-0677">Repeat</keyword>
<dbReference type="HOGENOM" id="CLU_029545_0_0_1"/>
<organism evidence="4 5">
    <name type="scientific">Exophiala sideris</name>
    <dbReference type="NCBI Taxonomy" id="1016849"/>
    <lineage>
        <taxon>Eukaryota</taxon>
        <taxon>Fungi</taxon>
        <taxon>Dikarya</taxon>
        <taxon>Ascomycota</taxon>
        <taxon>Pezizomycotina</taxon>
        <taxon>Eurotiomycetes</taxon>
        <taxon>Chaetothyriomycetidae</taxon>
        <taxon>Chaetothyriales</taxon>
        <taxon>Herpotrichiellaceae</taxon>
        <taxon>Exophiala</taxon>
    </lineage>
</organism>
<reference evidence="4 5" key="1">
    <citation type="submission" date="2015-01" db="EMBL/GenBank/DDBJ databases">
        <title>The Genome Sequence of Exophiala sideris CBS121828.</title>
        <authorList>
            <consortium name="The Broad Institute Genomics Platform"/>
            <person name="Cuomo C."/>
            <person name="de Hoog S."/>
            <person name="Gorbushina A."/>
            <person name="Stielow B."/>
            <person name="Teixiera M."/>
            <person name="Abouelleil A."/>
            <person name="Chapman S.B."/>
            <person name="Priest M."/>
            <person name="Young S.K."/>
            <person name="Wortman J."/>
            <person name="Nusbaum C."/>
            <person name="Birren B."/>
        </authorList>
    </citation>
    <scope>NUCLEOTIDE SEQUENCE [LARGE SCALE GENOMIC DNA]</scope>
    <source>
        <strain evidence="4 5">CBS 121828</strain>
    </source>
</reference>
<evidence type="ECO:0000313" key="4">
    <source>
        <dbReference type="EMBL" id="KIV86094.1"/>
    </source>
</evidence>
<gene>
    <name evidence="4" type="ORF">PV11_01729</name>
</gene>
<dbReference type="SUPFAM" id="SSF50978">
    <property type="entry name" value="WD40 repeat-like"/>
    <property type="match status" value="1"/>
</dbReference>
<dbReference type="EMBL" id="KN846951">
    <property type="protein sequence ID" value="KIV86094.1"/>
    <property type="molecule type" value="Genomic_DNA"/>
</dbReference>
<proteinExistence type="predicted"/>
<dbReference type="InterPro" id="IPR052254">
    <property type="entry name" value="CUL4-DDB1_E3_ligase_receptor"/>
</dbReference>
<dbReference type="GO" id="GO:0080008">
    <property type="term" value="C:Cul4-RING E3 ubiquitin ligase complex"/>
    <property type="evidence" value="ECO:0007669"/>
    <property type="project" value="TreeGrafter"/>
</dbReference>
<dbReference type="AlphaFoldDB" id="A0A0D1YX43"/>
<evidence type="ECO:0000256" key="3">
    <source>
        <dbReference type="SAM" id="MobiDB-lite"/>
    </source>
</evidence>
<dbReference type="PANTHER" id="PTHR44472">
    <property type="entry name" value="DDB1- AND CUL4-ASSOCIATED FACTOR 4-RELATED"/>
    <property type="match status" value="1"/>
</dbReference>
<dbReference type="InterPro" id="IPR036322">
    <property type="entry name" value="WD40_repeat_dom_sf"/>
</dbReference>
<dbReference type="OrthoDB" id="128867at2759"/>
<dbReference type="InterPro" id="IPR015943">
    <property type="entry name" value="WD40/YVTN_repeat-like_dom_sf"/>
</dbReference>
<dbReference type="Proteomes" id="UP000053599">
    <property type="component" value="Unassembled WGS sequence"/>
</dbReference>